<evidence type="ECO:0000256" key="1">
    <source>
        <dbReference type="SAM" id="MobiDB-lite"/>
    </source>
</evidence>
<organism evidence="2">
    <name type="scientific">Chlamydomonas leiostraca</name>
    <dbReference type="NCBI Taxonomy" id="1034604"/>
    <lineage>
        <taxon>Eukaryota</taxon>
        <taxon>Viridiplantae</taxon>
        <taxon>Chlorophyta</taxon>
        <taxon>core chlorophytes</taxon>
        <taxon>Chlorophyceae</taxon>
        <taxon>CS clade</taxon>
        <taxon>Chlamydomonadales</taxon>
        <taxon>Chlamydomonadaceae</taxon>
        <taxon>Chlamydomonas</taxon>
    </lineage>
</organism>
<feature type="compositionally biased region" description="Low complexity" evidence="1">
    <location>
        <begin position="157"/>
        <end position="178"/>
    </location>
</feature>
<gene>
    <name evidence="2" type="ORF">CLEI1391_LOCUS8875</name>
</gene>
<evidence type="ECO:0000313" key="2">
    <source>
        <dbReference type="EMBL" id="CAD8679096.1"/>
    </source>
</evidence>
<proteinExistence type="predicted"/>
<dbReference type="AlphaFoldDB" id="A0A7S0RIY5"/>
<dbReference type="EMBL" id="HBFB01015822">
    <property type="protein sequence ID" value="CAD8679096.1"/>
    <property type="molecule type" value="Transcribed_RNA"/>
</dbReference>
<reference evidence="2" key="1">
    <citation type="submission" date="2021-01" db="EMBL/GenBank/DDBJ databases">
        <authorList>
            <person name="Corre E."/>
            <person name="Pelletier E."/>
            <person name="Niang G."/>
            <person name="Scheremetjew M."/>
            <person name="Finn R."/>
            <person name="Kale V."/>
            <person name="Holt S."/>
            <person name="Cochrane G."/>
            <person name="Meng A."/>
            <person name="Brown T."/>
            <person name="Cohen L."/>
        </authorList>
    </citation>
    <scope>NUCLEOTIDE SEQUENCE</scope>
    <source>
        <strain evidence="2">SAG 11-49</strain>
    </source>
</reference>
<accession>A0A7S0RIY5</accession>
<protein>
    <submittedName>
        <fullName evidence="2">Uncharacterized protein</fullName>
    </submittedName>
</protein>
<feature type="compositionally biased region" description="Low complexity" evidence="1">
    <location>
        <begin position="80"/>
        <end position="94"/>
    </location>
</feature>
<name>A0A7S0RIY5_9CHLO</name>
<sequence length="207" mass="20254">MVSPTFPTGPMSLRQQPAAAGPAGPPASGAYQPLAAGIQFGSYTPPMPAPTPSYAPTGGSSYAPALRQASSGGMAGGAGPAPETSGSSSSNGHSSHSRYAPPLGGGGGSAAGRSAASSSSAAASGTGSTPLQHIKDMDGEQRKAWLRAELARRREPSAAGASSGAALAQARAAGQGPLVQGPAPVQRQVVQIAALLQLQGKHPRKRG</sequence>
<feature type="compositionally biased region" description="Low complexity" evidence="1">
    <location>
        <begin position="111"/>
        <end position="128"/>
    </location>
</feature>
<feature type="region of interest" description="Disordered" evidence="1">
    <location>
        <begin position="1"/>
        <end position="179"/>
    </location>
</feature>
<feature type="compositionally biased region" description="Basic and acidic residues" evidence="1">
    <location>
        <begin position="133"/>
        <end position="143"/>
    </location>
</feature>
<feature type="compositionally biased region" description="Low complexity" evidence="1">
    <location>
        <begin position="15"/>
        <end position="33"/>
    </location>
</feature>